<feature type="domain" description="GGDEF" evidence="1">
    <location>
        <begin position="207"/>
        <end position="342"/>
    </location>
</feature>
<dbReference type="SMART" id="SM00267">
    <property type="entry name" value="GGDEF"/>
    <property type="match status" value="1"/>
</dbReference>
<dbReference type="Pfam" id="PF00990">
    <property type="entry name" value="GGDEF"/>
    <property type="match status" value="1"/>
</dbReference>
<sequence>MRYAHSFEKAVAYAKKAFEQMLARDVPPHPNNFVVWYTYCSGEDQELGKVLDILIDNNQEFSEERNAAVYNKFCSSPYEAVPMHLIAERMEAELTAAVSVLEKTGRDVSPYGDSLQEVRTKVREARCAQDVVQLLTGMLTQTRAMASQSREVEGQLRQSWTEVSRLREELEDARREAMTDALTGLANRKMFDFMLRDTATAAMEAGLPLSLLFLDIDHFKNFNDTYGHTVGDHVLKLLATVLRDTCKGQDTPARYGGEEFAVILPQTTIQQAAALAESIRGRVAAKGSVHRKTGEQLGRVNVSIGVAGLIYGESMRQFVERADHALYMAKRTGRNKVVVQDGKLDKKSIALAP</sequence>
<dbReference type="PANTHER" id="PTHR45138">
    <property type="entry name" value="REGULATORY COMPONENTS OF SENSORY TRANSDUCTION SYSTEM"/>
    <property type="match status" value="1"/>
</dbReference>
<dbReference type="NCBIfam" id="TIGR00254">
    <property type="entry name" value="GGDEF"/>
    <property type="match status" value="1"/>
</dbReference>
<protein>
    <submittedName>
        <fullName evidence="2">Putative diguanylate cyclase (GGDEF)domain</fullName>
        <ecNumber evidence="2">2.7.7.65</ecNumber>
    </submittedName>
</protein>
<keyword evidence="2" id="KW-0808">Transferase</keyword>
<proteinExistence type="predicted"/>
<reference evidence="2" key="1">
    <citation type="submission" date="2018-07" db="EMBL/GenBank/DDBJ databases">
        <authorList>
            <person name="Quirk P.G."/>
            <person name="Krulwich T.A."/>
        </authorList>
    </citation>
    <scope>NUCLEOTIDE SEQUENCE</scope>
</reference>
<evidence type="ECO:0000313" key="2">
    <source>
        <dbReference type="EMBL" id="SUS05058.1"/>
    </source>
</evidence>
<dbReference type="EMBL" id="UIDG01000078">
    <property type="protein sequence ID" value="SUS05058.1"/>
    <property type="molecule type" value="Genomic_DNA"/>
</dbReference>
<name>A0A380T9Y9_9ZZZZ</name>
<dbReference type="InterPro" id="IPR043128">
    <property type="entry name" value="Rev_trsase/Diguanyl_cyclase"/>
</dbReference>
<dbReference type="InterPro" id="IPR000160">
    <property type="entry name" value="GGDEF_dom"/>
</dbReference>
<gene>
    <name evidence="2" type="ORF">DF3PB_1690002</name>
</gene>
<keyword evidence="2" id="KW-0548">Nucleotidyltransferase</keyword>
<dbReference type="GO" id="GO:0052621">
    <property type="term" value="F:diguanylate cyclase activity"/>
    <property type="evidence" value="ECO:0007669"/>
    <property type="project" value="UniProtKB-EC"/>
</dbReference>
<dbReference type="InterPro" id="IPR029787">
    <property type="entry name" value="Nucleotide_cyclase"/>
</dbReference>
<dbReference type="Gene3D" id="3.30.70.270">
    <property type="match status" value="1"/>
</dbReference>
<dbReference type="GO" id="GO:1902201">
    <property type="term" value="P:negative regulation of bacterial-type flagellum-dependent cell motility"/>
    <property type="evidence" value="ECO:0007669"/>
    <property type="project" value="TreeGrafter"/>
</dbReference>
<dbReference type="PANTHER" id="PTHR45138:SF9">
    <property type="entry name" value="DIGUANYLATE CYCLASE DGCM-RELATED"/>
    <property type="match status" value="1"/>
</dbReference>
<dbReference type="InterPro" id="IPR050469">
    <property type="entry name" value="Diguanylate_Cyclase"/>
</dbReference>
<evidence type="ECO:0000259" key="1">
    <source>
        <dbReference type="PROSITE" id="PS50887"/>
    </source>
</evidence>
<dbReference type="GO" id="GO:0005886">
    <property type="term" value="C:plasma membrane"/>
    <property type="evidence" value="ECO:0007669"/>
    <property type="project" value="TreeGrafter"/>
</dbReference>
<organism evidence="2">
    <name type="scientific">metagenome</name>
    <dbReference type="NCBI Taxonomy" id="256318"/>
    <lineage>
        <taxon>unclassified sequences</taxon>
        <taxon>metagenomes</taxon>
    </lineage>
</organism>
<dbReference type="FunFam" id="3.30.70.270:FF:000001">
    <property type="entry name" value="Diguanylate cyclase domain protein"/>
    <property type="match status" value="1"/>
</dbReference>
<dbReference type="PROSITE" id="PS50887">
    <property type="entry name" value="GGDEF"/>
    <property type="match status" value="1"/>
</dbReference>
<dbReference type="AlphaFoldDB" id="A0A380T9Y9"/>
<dbReference type="SUPFAM" id="SSF55073">
    <property type="entry name" value="Nucleotide cyclase"/>
    <property type="match status" value="1"/>
</dbReference>
<accession>A0A380T9Y9</accession>
<dbReference type="CDD" id="cd01949">
    <property type="entry name" value="GGDEF"/>
    <property type="match status" value="1"/>
</dbReference>
<dbReference type="GO" id="GO:0043709">
    <property type="term" value="P:cell adhesion involved in single-species biofilm formation"/>
    <property type="evidence" value="ECO:0007669"/>
    <property type="project" value="TreeGrafter"/>
</dbReference>
<dbReference type="EC" id="2.7.7.65" evidence="2"/>